<feature type="signal peptide" evidence="2">
    <location>
        <begin position="1"/>
        <end position="17"/>
    </location>
</feature>
<dbReference type="RefSeq" id="XP_047842945.1">
    <property type="nucleotide sequence ID" value="XM_047986961.1"/>
</dbReference>
<organism evidence="3 4">
    <name type="scientific">Purpureocillium takamizusanense</name>
    <dbReference type="NCBI Taxonomy" id="2060973"/>
    <lineage>
        <taxon>Eukaryota</taxon>
        <taxon>Fungi</taxon>
        <taxon>Dikarya</taxon>
        <taxon>Ascomycota</taxon>
        <taxon>Pezizomycotina</taxon>
        <taxon>Sordariomycetes</taxon>
        <taxon>Hypocreomycetidae</taxon>
        <taxon>Hypocreales</taxon>
        <taxon>Ophiocordycipitaceae</taxon>
        <taxon>Purpureocillium</taxon>
    </lineage>
</organism>
<name>A0A9Q8QEQ6_9HYPO</name>
<gene>
    <name evidence="3" type="ORF">JDV02_005646</name>
</gene>
<dbReference type="Proteomes" id="UP000829364">
    <property type="component" value="Chromosome 5"/>
</dbReference>
<dbReference type="KEGG" id="ptkz:JDV02_005646"/>
<sequence>MKATFTVLATLLASAAAGSLDTRQSGLTVPEMQELRAAACPNIRTGERGKCEETADSTIKSCVEATSNLKGKKKDTAMKCVKVIGEVCPEEDDDECRKEAISCISELTTNSGPGEAPYALGKNVLTACINNAKKGKKPTTSTEDTEKPTTGKPTTDEPTADEPAAEETGNSGKAPTPSCGGSKRRA</sequence>
<protein>
    <submittedName>
        <fullName evidence="3">Uncharacterized protein</fullName>
    </submittedName>
</protein>
<evidence type="ECO:0000256" key="2">
    <source>
        <dbReference type="SAM" id="SignalP"/>
    </source>
</evidence>
<accession>A0A9Q8QEQ6</accession>
<feature type="chain" id="PRO_5040115943" evidence="2">
    <location>
        <begin position="18"/>
        <end position="186"/>
    </location>
</feature>
<dbReference type="AlphaFoldDB" id="A0A9Q8QEQ6"/>
<evidence type="ECO:0000313" key="3">
    <source>
        <dbReference type="EMBL" id="UNI19464.1"/>
    </source>
</evidence>
<keyword evidence="4" id="KW-1185">Reference proteome</keyword>
<evidence type="ECO:0000256" key="1">
    <source>
        <dbReference type="SAM" id="MobiDB-lite"/>
    </source>
</evidence>
<proteinExistence type="predicted"/>
<keyword evidence="2" id="KW-0732">Signal</keyword>
<reference evidence="3" key="1">
    <citation type="submission" date="2021-11" db="EMBL/GenBank/DDBJ databases">
        <title>Purpureocillium_takamizusanense_genome.</title>
        <authorList>
            <person name="Nguyen N.-H."/>
        </authorList>
    </citation>
    <scope>NUCLEOTIDE SEQUENCE</scope>
    <source>
        <strain evidence="3">PT3</strain>
    </source>
</reference>
<dbReference type="EMBL" id="CP086358">
    <property type="protein sequence ID" value="UNI19464.1"/>
    <property type="molecule type" value="Genomic_DNA"/>
</dbReference>
<feature type="region of interest" description="Disordered" evidence="1">
    <location>
        <begin position="132"/>
        <end position="186"/>
    </location>
</feature>
<evidence type="ECO:0000313" key="4">
    <source>
        <dbReference type="Proteomes" id="UP000829364"/>
    </source>
</evidence>
<dbReference type="GeneID" id="72067595"/>